<keyword evidence="3" id="KW-1185">Reference proteome</keyword>
<feature type="compositionally biased region" description="Basic and acidic residues" evidence="1">
    <location>
        <begin position="173"/>
        <end position="187"/>
    </location>
</feature>
<protein>
    <submittedName>
        <fullName evidence="2">Uncharacterized protein</fullName>
    </submittedName>
</protein>
<organism evidence="2 3">
    <name type="scientific">Diplodia intermedia</name>
    <dbReference type="NCBI Taxonomy" id="856260"/>
    <lineage>
        <taxon>Eukaryota</taxon>
        <taxon>Fungi</taxon>
        <taxon>Dikarya</taxon>
        <taxon>Ascomycota</taxon>
        <taxon>Pezizomycotina</taxon>
        <taxon>Dothideomycetes</taxon>
        <taxon>Dothideomycetes incertae sedis</taxon>
        <taxon>Botryosphaeriales</taxon>
        <taxon>Botryosphaeriaceae</taxon>
        <taxon>Diplodia</taxon>
    </lineage>
</organism>
<feature type="region of interest" description="Disordered" evidence="1">
    <location>
        <begin position="166"/>
        <end position="187"/>
    </location>
</feature>
<dbReference type="EMBL" id="JAKEKT020000020">
    <property type="protein sequence ID" value="KAL1645241.1"/>
    <property type="molecule type" value="Genomic_DNA"/>
</dbReference>
<evidence type="ECO:0000313" key="2">
    <source>
        <dbReference type="EMBL" id="KAL1645241.1"/>
    </source>
</evidence>
<reference evidence="2 3" key="1">
    <citation type="journal article" date="2023" name="Plant Dis.">
        <title>First Report of Diplodia intermedia Causing Canker and Dieback Diseases on Apple Trees in Canada.</title>
        <authorList>
            <person name="Ellouze W."/>
            <person name="Ilyukhin E."/>
            <person name="Sulman M."/>
            <person name="Ali S."/>
        </authorList>
    </citation>
    <scope>NUCLEOTIDE SEQUENCE [LARGE SCALE GENOMIC DNA]</scope>
    <source>
        <strain evidence="2 3">M45-28</strain>
    </source>
</reference>
<proteinExistence type="predicted"/>
<name>A0ABR3TVT1_9PEZI</name>
<gene>
    <name evidence="2" type="ORF">SLS58_003948</name>
</gene>
<dbReference type="Gene3D" id="1.20.120.1020">
    <property type="entry name" value="Prion-inhibition and propagation, HeLo domain"/>
    <property type="match status" value="1"/>
</dbReference>
<dbReference type="PANTHER" id="PTHR10039:SF14">
    <property type="entry name" value="NACHT DOMAIN-CONTAINING PROTEIN"/>
    <property type="match status" value="1"/>
</dbReference>
<evidence type="ECO:0000256" key="1">
    <source>
        <dbReference type="SAM" id="MobiDB-lite"/>
    </source>
</evidence>
<sequence>MDASSLILSLPSSIGGAVDFGQRLHYAREFQLESSDAATQLRVLIWQFEDWKQCVGITEDGELEDEHDEALDDPEILGLVEEDMNSIRKHRRNLERRLLKLGVEVSPRRKALKILSENRLSSKPEDGREKSPLLTPKGIAWGFGRDKLVWNELDSMKRAVDDLHKLVPPNASRPEKQAEKTMKAQEERRAQKREVFEWLKAPKIDQQYDVHSNARLDGTCGWIFDHAAYKTWVAELGNVGQSKLLWVHGPAGCTVLIDGFDEFDRSYRVRSKFLQKIKQVTSQTTTNILVTSRDEEDIQHALSSNPRGAPEVLMLECFVSKELVKKDLDRLASEVIEGQLHSKPDQVKVDLASRLAERSDGMFLWITQQSLGQLRPGKPLRQLQQIVDKMPTGLKETYRKKWNEINGYDREDQERTSAILRLVAFAFRPLTVAEITEALLVKQDHDNLSLDGWPDEIDDEYIKGEIKELAKICLRIPYAFLDYASAFWERHLLLGDETNGDVSRSLDVILHPETPAFRGWRASRIDSNPNLQPSAKEQAKKAQGNPLVWASQFGLKDSVEKHRYILQRQKAIES</sequence>
<dbReference type="InterPro" id="IPR038305">
    <property type="entry name" value="HeLo_sf"/>
</dbReference>
<accession>A0ABR3TVT1</accession>
<evidence type="ECO:0000313" key="3">
    <source>
        <dbReference type="Proteomes" id="UP001521184"/>
    </source>
</evidence>
<dbReference type="PANTHER" id="PTHR10039">
    <property type="entry name" value="AMELOGENIN"/>
    <property type="match status" value="1"/>
</dbReference>
<dbReference type="Proteomes" id="UP001521184">
    <property type="component" value="Unassembled WGS sequence"/>
</dbReference>
<comment type="caution">
    <text evidence="2">The sequence shown here is derived from an EMBL/GenBank/DDBJ whole genome shotgun (WGS) entry which is preliminary data.</text>
</comment>